<feature type="compositionally biased region" description="Low complexity" evidence="2">
    <location>
        <begin position="294"/>
        <end position="313"/>
    </location>
</feature>
<dbReference type="InterPro" id="IPR001245">
    <property type="entry name" value="Ser-Thr/Tyr_kinase_cat_dom"/>
</dbReference>
<dbReference type="Gene3D" id="3.30.200.20">
    <property type="entry name" value="Phosphorylase Kinase, domain 1"/>
    <property type="match status" value="1"/>
</dbReference>
<feature type="region of interest" description="Disordered" evidence="2">
    <location>
        <begin position="450"/>
        <end position="470"/>
    </location>
</feature>
<evidence type="ECO:0000259" key="3">
    <source>
        <dbReference type="PROSITE" id="PS50011"/>
    </source>
</evidence>
<keyword evidence="4" id="KW-1185">Reference proteome</keyword>
<feature type="region of interest" description="Disordered" evidence="2">
    <location>
        <begin position="861"/>
        <end position="890"/>
    </location>
</feature>
<dbReference type="Pfam" id="PF07714">
    <property type="entry name" value="PK_Tyr_Ser-Thr"/>
    <property type="match status" value="1"/>
</dbReference>
<feature type="region of interest" description="Disordered" evidence="2">
    <location>
        <begin position="968"/>
        <end position="1043"/>
    </location>
</feature>
<keyword evidence="5" id="KW-0808">Transferase</keyword>
<dbReference type="PROSITE" id="PS50011">
    <property type="entry name" value="PROTEIN_KINASE_DOM"/>
    <property type="match status" value="1"/>
</dbReference>
<dbReference type="PROSITE" id="PS00107">
    <property type="entry name" value="PROTEIN_KINASE_ATP"/>
    <property type="match status" value="1"/>
</dbReference>
<keyword evidence="1" id="KW-0547">Nucleotide-binding</keyword>
<feature type="compositionally biased region" description="Low complexity" evidence="2">
    <location>
        <begin position="1149"/>
        <end position="1181"/>
    </location>
</feature>
<feature type="compositionally biased region" description="Pro residues" evidence="2">
    <location>
        <begin position="871"/>
        <end position="882"/>
    </location>
</feature>
<feature type="compositionally biased region" description="Gly residues" evidence="2">
    <location>
        <begin position="1630"/>
        <end position="1640"/>
    </location>
</feature>
<dbReference type="Gene3D" id="1.10.510.10">
    <property type="entry name" value="Transferase(Phosphotransferase) domain 1"/>
    <property type="match status" value="1"/>
</dbReference>
<feature type="compositionally biased region" description="Pro residues" evidence="2">
    <location>
        <begin position="1196"/>
        <end position="1219"/>
    </location>
</feature>
<feature type="compositionally biased region" description="Basic and acidic residues" evidence="2">
    <location>
        <begin position="1396"/>
        <end position="1406"/>
    </location>
</feature>
<feature type="compositionally biased region" description="Low complexity" evidence="2">
    <location>
        <begin position="1599"/>
        <end position="1612"/>
    </location>
</feature>
<evidence type="ECO:0000256" key="2">
    <source>
        <dbReference type="SAM" id="MobiDB-lite"/>
    </source>
</evidence>
<dbReference type="PANTHER" id="PTHR24417">
    <property type="entry name" value="SERINE/THREONINE-PROTEIN KINASE LMTK1"/>
    <property type="match status" value="1"/>
</dbReference>
<dbReference type="GO" id="GO:0016020">
    <property type="term" value="C:membrane"/>
    <property type="evidence" value="ECO:0007669"/>
    <property type="project" value="UniProtKB-SubCell"/>
</dbReference>
<feature type="compositionally biased region" description="Low complexity" evidence="2">
    <location>
        <begin position="1662"/>
        <end position="1696"/>
    </location>
</feature>
<sequence length="1831" mass="191808">MCVVCVFVPGTHRSLRAPAACLCVFARVIRASMLACGICVSTGLWESDVCVCVCARVRDVRGCVSVCVTPVSTGVLCCPFVGRLCVVAVCLGMSPWRPRGSLSVAYLVARAGLGDALLFPCGRAHLCRGPACLCLPRAARRPCVFVCDVYVSPSADGCPPLYGMCLSRRVSATSGRHVWAACTCLTAASWRGAHVSVLVAVPAVSRLGTVGPAPPARVCWSLSVPPPPLPSGSQCNWGASCHDDAPSSLQPPSSHPSSDRLSAPPILAALGGGALILFPPPSYPLPPPPPQQPRLPSSSPLSASPSLHLSVPSKRGRGVPEPVSSPSLPLSCVSCPSPGPGGGQGRAGPHGWGLRARPPLLPSRHHLHLPSILDKMPAPGALILLAAVSASGCLASPAHPDGFALGRAPLAPPYAVVLISCSGLLAFIFLLLTCLCCKRGDVGFKEFENPEGEDCSGEYTPPAEETSSSQSLPDVYILPLAEVSLPMPAPQPSHSDMTTPLGLSRQHLSYLQEIGSGWFGKVILGEIFSDYTPAQVVVKELRASAGPLEQRKFISEAQPYRSLQHPNVLQCLGVCVETLPFLLIMEFCQLGDLKRYLRAQRPPEGLSPELPPRDLRTLQRMGLEIARGLAHLHSHNYVHSDLALRNCLLTSDLTVRIGDYGLAHSNYKEDYYLTPERLWIPLRWAAPELLGELHGTFMVVDQSRESNIWSLGVTLWELFEFGAQPYRHLSDEEVLAFVVRQQHVKLARPRLKLPYGDYWYDILQSCWRPPAQRPSASDLQLQLTYLLSERPPRPPPPPPPPRDGPFPWPWPPQHSAPRPGTLSSPFPLLDGFPGADPDDVLTVTESSRGLNLECLWEKARRGAGRGGGAPPWQPASAPPAPHANPSNPFYEALSTPSVLPVISARSPSVSSEYYIRLEEHGSPPEPLFPNDWDPLDPGVPAPQASQAPSEVPQLVSETWASPLFPAARPFPAQSSASGSFLLSGWDPEGRGAGETLAGDPAEVLGERGTAPWAEEEEEEEEGSSPGEDSSSLGGGPSRRGPLPCPLCSREGACSCLPLERGDAVAGWGGHPALGCPHPPEDDSSLRAERGSLADLPLAPPASAPPEFLDPLMGAAAPQYPGRGPPPAPPPPPPPPRAPADPAVSPDPPSAVASPGSGLSSPGPKPGDSGYETETPFSPEGAFPGGGAAEEEGVPRPRAPPEPPDPGAPRPPPDPGPLPLPGTREKPTFVVQVSTEQLLMSLREDVTRNLLGEKGANPRETGPRKVGRGPGNREKAPGPSRDPTVLGSGKKAPSPTEDPSLPVNGVTVSENGGQRAPGIEEKVAENGAPGTPEREEKALEKVLEDGEVTPPRREEKVLANGELRSPEREEKALANGGLTPPKIEEKVSENGGPRLPRNTERLPETGPRRAPGPWEKGPESGVSAPETSLERAPEPGAVALSRNGGATAPGPTGPAPRSGVLEPGTERRAPETGGAPRAPGVGRLDLGSGGRAPVGMGTAPGGGLGSGADAKAGWVDSTRPPPPPPEAQPRRPEPAPQRARPEVASEGEPGVPDSRAGGDTAPSTDGDPPKPERKGPEMPRLFLDLGPPQGNSEQIKAKLSRLSLALPPLTLTPFPGPGPRRPPWEGADAGAAGGEAGGAGAPGPAEEDGEDEDEDEEEDEEAAAAAGAAAGPRGPGRARAAPVPVVVSSADADAARPLRGLLKSPRGADEPEDSELERKRKMVSFHGDVTVYLFDQETPTNELSVQGPPEGDTDPSTPPAPPTPPHPATPGDGFPSNDSGFGGSFEWAEDFPLLPPPGPPLCFSRFSVSPALETPGPPARAPDARPAGPVEN</sequence>
<feature type="compositionally biased region" description="Pro residues" evidence="2">
    <location>
        <begin position="793"/>
        <end position="814"/>
    </location>
</feature>
<reference evidence="5" key="1">
    <citation type="submission" date="2025-08" db="UniProtKB">
        <authorList>
            <consortium name="RefSeq"/>
        </authorList>
    </citation>
    <scope>IDENTIFICATION</scope>
    <source>
        <tissue evidence="5">Blood</tissue>
    </source>
</reference>
<feature type="region of interest" description="Disordered" evidence="2">
    <location>
        <begin position="243"/>
        <end position="264"/>
    </location>
</feature>
<keyword evidence="1" id="KW-0067">ATP-binding</keyword>
<evidence type="ECO:0000256" key="1">
    <source>
        <dbReference type="PROSITE-ProRule" id="PRU10141"/>
    </source>
</evidence>
<feature type="binding site" evidence="1">
    <location>
        <position position="539"/>
    </location>
    <ligand>
        <name>ATP</name>
        <dbReference type="ChEBI" id="CHEBI:30616"/>
    </ligand>
</feature>
<keyword evidence="5" id="KW-0418">Kinase</keyword>
<dbReference type="InterPro" id="IPR000719">
    <property type="entry name" value="Prot_kinase_dom"/>
</dbReference>
<feature type="compositionally biased region" description="Acidic residues" evidence="2">
    <location>
        <begin position="1013"/>
        <end position="1022"/>
    </location>
</feature>
<feature type="compositionally biased region" description="Basic and acidic residues" evidence="2">
    <location>
        <begin position="1078"/>
        <end position="1091"/>
    </location>
</feature>
<dbReference type="InterPro" id="IPR017441">
    <property type="entry name" value="Protein_kinase_ATP_BS"/>
</dbReference>
<evidence type="ECO:0000313" key="4">
    <source>
        <dbReference type="Proteomes" id="UP001652583"/>
    </source>
</evidence>
<organism evidence="4 5">
    <name type="scientific">Acinonyx jubatus</name>
    <name type="common">Cheetah</name>
    <dbReference type="NCBI Taxonomy" id="32536"/>
    <lineage>
        <taxon>Eukaryota</taxon>
        <taxon>Metazoa</taxon>
        <taxon>Chordata</taxon>
        <taxon>Craniata</taxon>
        <taxon>Vertebrata</taxon>
        <taxon>Euteleostomi</taxon>
        <taxon>Mammalia</taxon>
        <taxon>Eutheria</taxon>
        <taxon>Laurasiatheria</taxon>
        <taxon>Carnivora</taxon>
        <taxon>Feliformia</taxon>
        <taxon>Felidae</taxon>
        <taxon>Felinae</taxon>
        <taxon>Acinonyx</taxon>
    </lineage>
</organism>
<feature type="domain" description="Protein kinase" evidence="3">
    <location>
        <begin position="508"/>
        <end position="786"/>
    </location>
</feature>
<dbReference type="GO" id="GO:0005524">
    <property type="term" value="F:ATP binding"/>
    <property type="evidence" value="ECO:0007669"/>
    <property type="project" value="UniProtKB-UniRule"/>
</dbReference>
<feature type="compositionally biased region" description="Low complexity" evidence="2">
    <location>
        <begin position="246"/>
        <end position="256"/>
    </location>
</feature>
<dbReference type="CDD" id="cd14206">
    <property type="entry name" value="PTKc_Aatyk3"/>
    <property type="match status" value="1"/>
</dbReference>
<feature type="compositionally biased region" description="Pro residues" evidence="2">
    <location>
        <begin position="1122"/>
        <end position="1148"/>
    </location>
</feature>
<gene>
    <name evidence="5" type="primary">LMTK3</name>
</gene>
<dbReference type="SUPFAM" id="SSF56112">
    <property type="entry name" value="Protein kinase-like (PK-like)"/>
    <property type="match status" value="1"/>
</dbReference>
<feature type="region of interest" description="Disordered" evidence="2">
    <location>
        <begin position="919"/>
        <end position="953"/>
    </location>
</feature>
<dbReference type="InterPro" id="IPR011009">
    <property type="entry name" value="Kinase-like_dom_sf"/>
</dbReference>
<dbReference type="PRINTS" id="PR00109">
    <property type="entry name" value="TYRKINASE"/>
</dbReference>
<dbReference type="Proteomes" id="UP001652583">
    <property type="component" value="Chromosome E2"/>
</dbReference>
<dbReference type="GO" id="GO:0004674">
    <property type="term" value="F:protein serine/threonine kinase activity"/>
    <property type="evidence" value="ECO:0007669"/>
    <property type="project" value="UniProtKB-KW"/>
</dbReference>
<feature type="compositionally biased region" description="Basic and acidic residues" evidence="2">
    <location>
        <begin position="1527"/>
        <end position="1542"/>
    </location>
</feature>
<dbReference type="GO" id="GO:0012505">
    <property type="term" value="C:endomembrane system"/>
    <property type="evidence" value="ECO:0007669"/>
    <property type="project" value="UniProtKB-ARBA"/>
</dbReference>
<proteinExistence type="predicted"/>
<feature type="compositionally biased region" description="Pro residues" evidence="2">
    <location>
        <begin position="280"/>
        <end position="293"/>
    </location>
</feature>
<feature type="region of interest" description="Disordered" evidence="2">
    <location>
        <begin position="1247"/>
        <end position="1831"/>
    </location>
</feature>
<feature type="region of interest" description="Disordered" evidence="2">
    <location>
        <begin position="1061"/>
        <end position="1231"/>
    </location>
</feature>
<dbReference type="RefSeq" id="XP_026893771.2">
    <property type="nucleotide sequence ID" value="XM_027037970.2"/>
</dbReference>
<protein>
    <submittedName>
        <fullName evidence="5">Serine/threonine-protein kinase LMTK3</fullName>
    </submittedName>
</protein>
<name>A0A6J1XMN2_ACIJB</name>
<dbReference type="PANTHER" id="PTHR24417:SF2">
    <property type="entry name" value="SERINE_THREONINE-PROTEIN KINASE LMTK3"/>
    <property type="match status" value="1"/>
</dbReference>
<feature type="region of interest" description="Disordered" evidence="2">
    <location>
        <begin position="788"/>
        <end position="841"/>
    </location>
</feature>
<feature type="compositionally biased region" description="Gly residues" evidence="2">
    <location>
        <begin position="1486"/>
        <end position="1505"/>
    </location>
</feature>
<dbReference type="PROSITE" id="PS00109">
    <property type="entry name" value="PROTEIN_KINASE_TYR"/>
    <property type="match status" value="1"/>
</dbReference>
<feature type="compositionally biased region" description="Acidic residues" evidence="2">
    <location>
        <begin position="1644"/>
        <end position="1661"/>
    </location>
</feature>
<feature type="compositionally biased region" description="Basic and acidic residues" evidence="2">
    <location>
        <begin position="1331"/>
        <end position="1356"/>
    </location>
</feature>
<dbReference type="InterPro" id="IPR008266">
    <property type="entry name" value="Tyr_kinase_AS"/>
</dbReference>
<dbReference type="KEGG" id="aju:106988648"/>
<dbReference type="GeneID" id="106988648"/>
<feature type="compositionally biased region" description="Pro residues" evidence="2">
    <location>
        <begin position="1755"/>
        <end position="1767"/>
    </location>
</feature>
<feature type="region of interest" description="Disordered" evidence="2">
    <location>
        <begin position="280"/>
        <end position="328"/>
    </location>
</feature>
<dbReference type="GO" id="GO:0005737">
    <property type="term" value="C:cytoplasm"/>
    <property type="evidence" value="ECO:0007669"/>
    <property type="project" value="UniProtKB-ARBA"/>
</dbReference>
<accession>A0A6J1XMN2</accession>
<feature type="compositionally biased region" description="Basic and acidic residues" evidence="2">
    <location>
        <begin position="1566"/>
        <end position="1576"/>
    </location>
</feature>
<evidence type="ECO:0000313" key="5">
    <source>
        <dbReference type="RefSeq" id="XP_026893771.2"/>
    </source>
</evidence>